<protein>
    <recommendedName>
        <fullName evidence="3">Nucleotidyl transferase AbiEii/AbiGii toxin family protein</fullName>
    </recommendedName>
</protein>
<comment type="caution">
    <text evidence="1">The sequence shown here is derived from an EMBL/GenBank/DDBJ whole genome shotgun (WGS) entry which is preliminary data.</text>
</comment>
<accession>A0ABV1NJP6</accession>
<evidence type="ECO:0008006" key="3">
    <source>
        <dbReference type="Google" id="ProtNLM"/>
    </source>
</evidence>
<dbReference type="PROSITE" id="PS51257">
    <property type="entry name" value="PROKAR_LIPOPROTEIN"/>
    <property type="match status" value="1"/>
</dbReference>
<evidence type="ECO:0000313" key="2">
    <source>
        <dbReference type="Proteomes" id="UP001445732"/>
    </source>
</evidence>
<reference evidence="1 2" key="1">
    <citation type="submission" date="2024-06" db="EMBL/GenBank/DDBJ databases">
        <title>Brevundimonas sp. C11.</title>
        <authorList>
            <person name="Maltman C."/>
        </authorList>
    </citation>
    <scope>NUCLEOTIDE SEQUENCE [LARGE SCALE GENOMIC DNA]</scope>
    <source>
        <strain evidence="1 2">C11</strain>
    </source>
</reference>
<evidence type="ECO:0000313" key="1">
    <source>
        <dbReference type="EMBL" id="MEQ7154078.1"/>
    </source>
</evidence>
<keyword evidence="2" id="KW-1185">Reference proteome</keyword>
<dbReference type="RefSeq" id="WP_349683258.1">
    <property type="nucleotide sequence ID" value="NZ_JBEGDD010000002.1"/>
</dbReference>
<name>A0ABV1NJP6_9CAUL</name>
<dbReference type="Proteomes" id="UP001445732">
    <property type="component" value="Unassembled WGS sequence"/>
</dbReference>
<gene>
    <name evidence="1" type="ORF">ABN401_02495</name>
</gene>
<proteinExistence type="predicted"/>
<dbReference type="EMBL" id="JBEGDD010000002">
    <property type="protein sequence ID" value="MEQ7154078.1"/>
    <property type="molecule type" value="Genomic_DNA"/>
</dbReference>
<organism evidence="1 2">
    <name type="scientific">Brevundimonas aurifodinae</name>
    <dbReference type="NCBI Taxonomy" id="1508312"/>
    <lineage>
        <taxon>Bacteria</taxon>
        <taxon>Pseudomonadati</taxon>
        <taxon>Pseudomonadota</taxon>
        <taxon>Alphaproteobacteria</taxon>
        <taxon>Caulobacterales</taxon>
        <taxon>Caulobacteraceae</taxon>
        <taxon>Brevundimonas</taxon>
    </lineage>
</organism>
<sequence length="251" mass="28095">MVIGVDRFRDHFAGHEHQYVLIGGAACEQVMDEAGLEFRRTKDLDIVLIVEALDPGFSEAFLNFVKAGDYEVRQNGQGERRLYRFQKPKVEGYPFMLELFARKPDDLDLSADATLTPLPIDEEAASLSAILLDENYYALLKTLVRVINGIPVLDETGLIPFKARAWLDLSERLAAGEAVDRDNIRKHRNDVARLVQVLPAGGAYDVSDSVRADLVAFTDAAAADETWNPRQFDVPMDRAVVADRLRTAYKL</sequence>